<gene>
    <name evidence="2" type="ORF">EPJ69_00735</name>
</gene>
<evidence type="ECO:0000313" key="2">
    <source>
        <dbReference type="EMBL" id="TXJ35100.1"/>
    </source>
</evidence>
<dbReference type="Gene3D" id="3.90.550.10">
    <property type="entry name" value="Spore Coat Polysaccharide Biosynthesis Protein SpsA, Chain A"/>
    <property type="match status" value="1"/>
</dbReference>
<feature type="transmembrane region" description="Helical" evidence="1">
    <location>
        <begin position="283"/>
        <end position="307"/>
    </location>
</feature>
<dbReference type="EMBL" id="SAXX01000001">
    <property type="protein sequence ID" value="TXJ35100.1"/>
    <property type="molecule type" value="Genomic_DNA"/>
</dbReference>
<proteinExistence type="predicted"/>
<dbReference type="SUPFAM" id="SSF53448">
    <property type="entry name" value="Nucleotide-diphospho-sugar transferases"/>
    <property type="match status" value="1"/>
</dbReference>
<keyword evidence="1" id="KW-0472">Membrane</keyword>
<keyword evidence="1" id="KW-0812">Transmembrane</keyword>
<comment type="caution">
    <text evidence="2">The sequence shown here is derived from an EMBL/GenBank/DDBJ whole genome shotgun (WGS) entry which is preliminary data.</text>
</comment>
<reference evidence="2 3" key="1">
    <citation type="journal article" date="1992" name="Lakartidningen">
        <title>[Penicillin V and not amoxicillin is the first choice preparation in acute otitis].</title>
        <authorList>
            <person name="Kamme C."/>
            <person name="Lundgren K."/>
            <person name="Prellner K."/>
        </authorList>
    </citation>
    <scope>NUCLEOTIDE SEQUENCE [LARGE SCALE GENOMIC DNA]</scope>
    <source>
        <strain evidence="2 3">PC5538III-lc</strain>
    </source>
</reference>
<protein>
    <recommendedName>
        <fullName evidence="4">Glycosyltransferase</fullName>
    </recommendedName>
</protein>
<keyword evidence="1" id="KW-1133">Transmembrane helix</keyword>
<evidence type="ECO:0000313" key="3">
    <source>
        <dbReference type="Proteomes" id="UP000324707"/>
    </source>
</evidence>
<accession>A0A5C8EGA4</accession>
<name>A0A5C8EGA4_9SPIR</name>
<dbReference type="Proteomes" id="UP000324707">
    <property type="component" value="Unassembled WGS sequence"/>
</dbReference>
<organism evidence="2 3">
    <name type="scientific">Brachyspira aalborgi</name>
    <dbReference type="NCBI Taxonomy" id="29522"/>
    <lineage>
        <taxon>Bacteria</taxon>
        <taxon>Pseudomonadati</taxon>
        <taxon>Spirochaetota</taxon>
        <taxon>Spirochaetia</taxon>
        <taxon>Brachyspirales</taxon>
        <taxon>Brachyspiraceae</taxon>
        <taxon>Brachyspira</taxon>
    </lineage>
</organism>
<dbReference type="AlphaFoldDB" id="A0A5C8EGA4"/>
<dbReference type="InterPro" id="IPR029044">
    <property type="entry name" value="Nucleotide-diphossugar_trans"/>
</dbReference>
<evidence type="ECO:0008006" key="4">
    <source>
        <dbReference type="Google" id="ProtNLM"/>
    </source>
</evidence>
<evidence type="ECO:0000256" key="1">
    <source>
        <dbReference type="SAM" id="Phobius"/>
    </source>
</evidence>
<sequence length="313" mass="37134">MSNYYGSLAPVGLVVYNRKNHTQKTIESLKNNTLASETDLYIFSDAANKKEDEKAVNEVREYIRSVKDGFKNVYIFEADKNLGIKDSTVKAVNTIFEKHEFFIGLEDDIETNIYFLEFMNKALNYYKDDENIMAITAFSHKHATKNYKHDIIFSYAFHSWGWGTWKSKWGDINWNECDISWYNKSLKHKIIGSVYSWFQLFAINKAVKNNYQIQSSLWDVYYSFAMYQRKKLCAWSSKFSFTNNIGFDGTGYHKYDFYNNYFESNLDKNIPEIKFTKYKSMNFFEYLIISLKIGIFSWCVGFITMFFSKFRDK</sequence>